<evidence type="ECO:0000313" key="3">
    <source>
        <dbReference type="EMBL" id="QDU35131.1"/>
    </source>
</evidence>
<feature type="chain" id="PRO_5021968895" description="Ice-binding protein C-terminal domain-containing protein" evidence="1">
    <location>
        <begin position="24"/>
        <end position="251"/>
    </location>
</feature>
<evidence type="ECO:0000256" key="1">
    <source>
        <dbReference type="SAM" id="SignalP"/>
    </source>
</evidence>
<dbReference type="Pfam" id="PF07589">
    <property type="entry name" value="PEP-CTERM"/>
    <property type="match status" value="1"/>
</dbReference>
<dbReference type="NCBIfam" id="TIGR02595">
    <property type="entry name" value="PEP_CTERM"/>
    <property type="match status" value="1"/>
</dbReference>
<feature type="signal peptide" evidence="1">
    <location>
        <begin position="1"/>
        <end position="23"/>
    </location>
</feature>
<dbReference type="InterPro" id="IPR013424">
    <property type="entry name" value="Ice-binding_C"/>
</dbReference>
<gene>
    <name evidence="3" type="ORF">KS4_32110</name>
</gene>
<organism evidence="3 4">
    <name type="scientific">Poriferisphaera corsica</name>
    <dbReference type="NCBI Taxonomy" id="2528020"/>
    <lineage>
        <taxon>Bacteria</taxon>
        <taxon>Pseudomonadati</taxon>
        <taxon>Planctomycetota</taxon>
        <taxon>Phycisphaerae</taxon>
        <taxon>Phycisphaerales</taxon>
        <taxon>Phycisphaeraceae</taxon>
        <taxon>Poriferisphaera</taxon>
    </lineage>
</organism>
<dbReference type="Proteomes" id="UP000317369">
    <property type="component" value="Chromosome"/>
</dbReference>
<dbReference type="KEGG" id="pcor:KS4_32110"/>
<protein>
    <recommendedName>
        <fullName evidence="2">Ice-binding protein C-terminal domain-containing protein</fullName>
    </recommendedName>
</protein>
<proteinExistence type="predicted"/>
<dbReference type="RefSeq" id="WP_145080014.1">
    <property type="nucleotide sequence ID" value="NZ_CP036425.1"/>
</dbReference>
<dbReference type="AlphaFoldDB" id="A0A517YY27"/>
<evidence type="ECO:0000259" key="2">
    <source>
        <dbReference type="Pfam" id="PF07589"/>
    </source>
</evidence>
<dbReference type="EMBL" id="CP036425">
    <property type="protein sequence ID" value="QDU35131.1"/>
    <property type="molecule type" value="Genomic_DNA"/>
</dbReference>
<accession>A0A517YY27</accession>
<name>A0A517YY27_9BACT</name>
<reference evidence="3 4" key="1">
    <citation type="submission" date="2019-02" db="EMBL/GenBank/DDBJ databases">
        <title>Deep-cultivation of Planctomycetes and their phenomic and genomic characterization uncovers novel biology.</title>
        <authorList>
            <person name="Wiegand S."/>
            <person name="Jogler M."/>
            <person name="Boedeker C."/>
            <person name="Pinto D."/>
            <person name="Vollmers J."/>
            <person name="Rivas-Marin E."/>
            <person name="Kohn T."/>
            <person name="Peeters S.H."/>
            <person name="Heuer A."/>
            <person name="Rast P."/>
            <person name="Oberbeckmann S."/>
            <person name="Bunk B."/>
            <person name="Jeske O."/>
            <person name="Meyerdierks A."/>
            <person name="Storesund J.E."/>
            <person name="Kallscheuer N."/>
            <person name="Luecker S."/>
            <person name="Lage O.M."/>
            <person name="Pohl T."/>
            <person name="Merkel B.J."/>
            <person name="Hornburger P."/>
            <person name="Mueller R.-W."/>
            <person name="Bruemmer F."/>
            <person name="Labrenz M."/>
            <person name="Spormann A.M."/>
            <person name="Op den Camp H."/>
            <person name="Overmann J."/>
            <person name="Amann R."/>
            <person name="Jetten M.S.M."/>
            <person name="Mascher T."/>
            <person name="Medema M.H."/>
            <person name="Devos D.P."/>
            <person name="Kaster A.-K."/>
            <person name="Ovreas L."/>
            <person name="Rohde M."/>
            <person name="Galperin M.Y."/>
            <person name="Jogler C."/>
        </authorList>
    </citation>
    <scope>NUCLEOTIDE SEQUENCE [LARGE SCALE GENOMIC DNA]</scope>
    <source>
        <strain evidence="3 4">KS4</strain>
    </source>
</reference>
<dbReference type="OrthoDB" id="267620at2"/>
<keyword evidence="4" id="KW-1185">Reference proteome</keyword>
<evidence type="ECO:0000313" key="4">
    <source>
        <dbReference type="Proteomes" id="UP000317369"/>
    </source>
</evidence>
<keyword evidence="1" id="KW-0732">Signal</keyword>
<feature type="domain" description="Ice-binding protein C-terminal" evidence="2">
    <location>
        <begin position="229"/>
        <end position="249"/>
    </location>
</feature>
<sequence length="251" mass="26342" precursor="true">MKSKLFTSLFVAAAAFSATTAYAMDFDAFVIRNANGTGDVPAITENATGDGAKCETPLGGQKVGYGTSHFDGQTFGSIGSVSFDWVAQPGETVAPSIIPYVNVWVTDGAGNYAVISTENDYRGSDWSTWSQFKVFETDMDNAGDLDWLLGGNAANRSSQYLQKSDGLGGWVNVTGADLAGLIIADPGTYPAPIGTGAPKNGTGFNIIWGDTATNYAGIYEYENLVVTEVPEPASLALLGLGGLALLRRRHA</sequence>